<evidence type="ECO:0000256" key="11">
    <source>
        <dbReference type="SAM" id="Phobius"/>
    </source>
</evidence>
<evidence type="ECO:0000256" key="8">
    <source>
        <dbReference type="ARBA" id="ARBA00023065"/>
    </source>
</evidence>
<evidence type="ECO:0000256" key="9">
    <source>
        <dbReference type="ARBA" id="ARBA00023136"/>
    </source>
</evidence>
<accession>A0A344ANU3</accession>
<dbReference type="AlphaFoldDB" id="A0A344ANU3"/>
<evidence type="ECO:0000256" key="3">
    <source>
        <dbReference type="ARBA" id="ARBA00022448"/>
    </source>
</evidence>
<comment type="similarity">
    <text evidence="2">Belongs to the ATPase A chain family.</text>
</comment>
<name>A0A344ANU3_9PLAT</name>
<reference evidence="12" key="1">
    <citation type="journal article" date="2018" name="BMC Genomics">
        <title>The first next-generation sequencing approach to the mitochondrial phylogeny of African monogenean parasites (Platyhelminthes: Gyrodactylidae and Dactylogyridae).</title>
        <authorList>
            <person name="Vanhove M.P.M."/>
            <person name="Briscoe A.G."/>
            <person name="Jorissen M.W.P."/>
            <person name="Littlewood D.T.J."/>
            <person name="Huyse T."/>
        </authorList>
    </citation>
    <scope>NUCLEOTIDE SEQUENCE</scope>
</reference>
<comment type="subcellular location">
    <subcellularLocation>
        <location evidence="1">Membrane</location>
        <topology evidence="1">Multi-pass membrane protein</topology>
    </subcellularLocation>
</comment>
<feature type="transmembrane region" description="Helical" evidence="11">
    <location>
        <begin position="109"/>
        <end position="128"/>
    </location>
</feature>
<evidence type="ECO:0000313" key="12">
    <source>
        <dbReference type="EMBL" id="AWW03116.1"/>
    </source>
</evidence>
<evidence type="ECO:0000256" key="2">
    <source>
        <dbReference type="ARBA" id="ARBA00006810"/>
    </source>
</evidence>
<evidence type="ECO:0000256" key="5">
    <source>
        <dbReference type="ARBA" id="ARBA00022692"/>
    </source>
</evidence>
<keyword evidence="12" id="KW-0496">Mitochondrion</keyword>
<keyword evidence="6" id="KW-0375">Hydrogen ion transport</keyword>
<keyword evidence="5 11" id="KW-0812">Transmembrane</keyword>
<feature type="transmembrane region" description="Helical" evidence="11">
    <location>
        <begin position="77"/>
        <end position="97"/>
    </location>
</feature>
<dbReference type="GO" id="GO:0045259">
    <property type="term" value="C:proton-transporting ATP synthase complex"/>
    <property type="evidence" value="ECO:0007669"/>
    <property type="project" value="UniProtKB-KW"/>
</dbReference>
<evidence type="ECO:0000256" key="10">
    <source>
        <dbReference type="ARBA" id="ARBA00023310"/>
    </source>
</evidence>
<dbReference type="GO" id="GO:1902600">
    <property type="term" value="P:proton transmembrane transport"/>
    <property type="evidence" value="ECO:0007669"/>
    <property type="project" value="UniProtKB-KW"/>
</dbReference>
<gene>
    <name evidence="12" type="primary">ATP6</name>
</gene>
<dbReference type="SUPFAM" id="SSF81336">
    <property type="entry name" value="F1F0 ATP synthase subunit A"/>
    <property type="match status" value="1"/>
</dbReference>
<keyword evidence="4" id="KW-0138">CF(0)</keyword>
<dbReference type="Gene3D" id="1.20.120.220">
    <property type="entry name" value="ATP synthase, F0 complex, subunit A"/>
    <property type="match status" value="1"/>
</dbReference>
<feature type="transmembrane region" description="Helical" evidence="11">
    <location>
        <begin position="21"/>
        <end position="39"/>
    </location>
</feature>
<dbReference type="GO" id="GO:0006754">
    <property type="term" value="P:ATP biosynthetic process"/>
    <property type="evidence" value="ECO:0007669"/>
    <property type="project" value="UniProtKB-KW"/>
</dbReference>
<keyword evidence="8" id="KW-0406">Ion transport</keyword>
<evidence type="ECO:0000256" key="4">
    <source>
        <dbReference type="ARBA" id="ARBA00022547"/>
    </source>
</evidence>
<evidence type="ECO:0000256" key="7">
    <source>
        <dbReference type="ARBA" id="ARBA00022989"/>
    </source>
</evidence>
<dbReference type="InterPro" id="IPR035908">
    <property type="entry name" value="F0_ATP_A_sf"/>
</dbReference>
<proteinExistence type="inferred from homology"/>
<geneLocation type="mitochondrion" evidence="12"/>
<evidence type="ECO:0000256" key="1">
    <source>
        <dbReference type="ARBA" id="ARBA00004141"/>
    </source>
</evidence>
<feature type="transmembrane region" description="Helical" evidence="11">
    <location>
        <begin position="45"/>
        <end position="65"/>
    </location>
</feature>
<feature type="transmembrane region" description="Helical" evidence="11">
    <location>
        <begin position="135"/>
        <end position="158"/>
    </location>
</feature>
<keyword evidence="7 11" id="KW-1133">Transmembrane helix</keyword>
<keyword evidence="3" id="KW-0813">Transport</keyword>
<keyword evidence="10" id="KW-0066">ATP synthesis</keyword>
<keyword evidence="9 11" id="KW-0472">Membrane</keyword>
<organism evidence="12">
    <name type="scientific">Cichlidogyrus halli</name>
    <dbReference type="NCBI Taxonomy" id="321991"/>
    <lineage>
        <taxon>Eukaryota</taxon>
        <taxon>Metazoa</taxon>
        <taxon>Spiralia</taxon>
        <taxon>Lophotrochozoa</taxon>
        <taxon>Platyhelminthes</taxon>
        <taxon>Monogenea</taxon>
        <taxon>Monopisthocotylea</taxon>
        <taxon>Dactylogyridea</taxon>
        <taxon>Ancyrocephalidae</taxon>
        <taxon>Cichlidogyrus</taxon>
    </lineage>
</organism>
<evidence type="ECO:0000256" key="6">
    <source>
        <dbReference type="ARBA" id="ARBA00022781"/>
    </source>
</evidence>
<sequence>MNNVSRHSAFFSFISNLCSSLGAIYYVSCFMLLLLFLLLRTPFSYGMVGFVILITLIIAPLYVSLFIGRVEEGISSFISSLVPTGTPLWIAPFVGLAETISYVVRPVVLMIRPFLNISIGALGAASLADMSTENTAIIIFLIGIFFYEVFVAVVHWFIVVNILGFSEDH</sequence>
<dbReference type="EMBL" id="MG970255">
    <property type="protein sequence ID" value="AWW03116.1"/>
    <property type="molecule type" value="Genomic_DNA"/>
</dbReference>
<protein>
    <submittedName>
        <fullName evidence="12">ATP synthase F0 subunit 6</fullName>
    </submittedName>
</protein>
<reference evidence="12" key="2">
    <citation type="submission" date="2018-02" db="EMBL/GenBank/DDBJ databases">
        <authorList>
            <person name="Vanhove M.P.M."/>
            <person name="Briscoe A.G."/>
            <person name="Jorissen M.W.P."/>
            <person name="Littlewood D.T.J."/>
            <person name="Huyse T."/>
        </authorList>
    </citation>
    <scope>NUCLEOTIDE SEQUENCE</scope>
</reference>